<evidence type="ECO:0000256" key="5">
    <source>
        <dbReference type="SAM" id="Phobius"/>
    </source>
</evidence>
<sequence>MKNKLIISLCFLVPFVITVLNLQVLVTIFISAAIAQVMAYLSLGLIILGIILILKNRGEFSRTARLWIYFYILYFVIAIFSGAIHNNYTNIIASTIPFFYVIGFYYYLSLPENRSIFEKTAIISFITSCVISIYFNSINFDLDSRGIGEYVVDRAQGVYGDANNMALVTILTFIFIYKIYKPQKKLFKILKIGILAVVFYSLFITFSTTGLSVFIISLVMLNSKFFSGLRLIFGICLLPVVYILLLNLNSLTANINLVGQQRDKINNLVNVLSLNFEEIDDSGRSELVAEVLNYVYENPLLGNGVDFGAIHQTHNTFIAVWADAGIFVLLFFLIMLGVYYRRAFSCPEEIKYFVLPMLLTMCVFMLSLHSVINQPYLMAVFVYLGYLIDDDNKQII</sequence>
<evidence type="ECO:0000313" key="7">
    <source>
        <dbReference type="EMBL" id="EPR69708.1"/>
    </source>
</evidence>
<dbReference type="Proteomes" id="UP000014962">
    <property type="component" value="Unassembled WGS sequence"/>
</dbReference>
<dbReference type="EMBL" id="ATMR01000215">
    <property type="protein sequence ID" value="EPR69708.1"/>
    <property type="molecule type" value="Genomic_DNA"/>
</dbReference>
<name>S7X0S5_9FLAO</name>
<feature type="transmembrane region" description="Helical" evidence="5">
    <location>
        <begin position="28"/>
        <end position="54"/>
    </location>
</feature>
<feature type="transmembrane region" description="Helical" evidence="5">
    <location>
        <begin position="225"/>
        <end position="245"/>
    </location>
</feature>
<feature type="transmembrane region" description="Helical" evidence="5">
    <location>
        <begin position="66"/>
        <end position="85"/>
    </location>
</feature>
<dbReference type="RefSeq" id="WP_020896241.1">
    <property type="nucleotide sequence ID" value="NZ_ATMR01000215.1"/>
</dbReference>
<keyword evidence="2 5" id="KW-0812">Transmembrane</keyword>
<comment type="subcellular location">
    <subcellularLocation>
        <location evidence="1">Membrane</location>
        <topology evidence="1">Multi-pass membrane protein</topology>
    </subcellularLocation>
</comment>
<evidence type="ECO:0000313" key="8">
    <source>
        <dbReference type="Proteomes" id="UP000014962"/>
    </source>
</evidence>
<evidence type="ECO:0000259" key="6">
    <source>
        <dbReference type="Pfam" id="PF04932"/>
    </source>
</evidence>
<keyword evidence="3 5" id="KW-1133">Transmembrane helix</keyword>
<dbReference type="PANTHER" id="PTHR37422">
    <property type="entry name" value="TEICHURONIC ACID BIOSYNTHESIS PROTEIN TUAE"/>
    <property type="match status" value="1"/>
</dbReference>
<protein>
    <recommendedName>
        <fullName evidence="6">O-antigen ligase-related domain-containing protein</fullName>
    </recommendedName>
</protein>
<gene>
    <name evidence="7" type="ORF">ADIWIN_3983</name>
</gene>
<dbReference type="STRING" id="641526.ADIWIN_3983"/>
<feature type="transmembrane region" description="Helical" evidence="5">
    <location>
        <begin position="192"/>
        <end position="219"/>
    </location>
</feature>
<comment type="caution">
    <text evidence="7">The sequence shown here is derived from an EMBL/GenBank/DDBJ whole genome shotgun (WGS) entry which is preliminary data.</text>
</comment>
<dbReference type="Pfam" id="PF04932">
    <property type="entry name" value="Wzy_C"/>
    <property type="match status" value="1"/>
</dbReference>
<feature type="transmembrane region" description="Helical" evidence="5">
    <location>
        <begin position="120"/>
        <end position="138"/>
    </location>
</feature>
<dbReference type="InterPro" id="IPR007016">
    <property type="entry name" value="O-antigen_ligase-rel_domated"/>
</dbReference>
<dbReference type="OrthoDB" id="1440140at2"/>
<keyword evidence="4 5" id="KW-0472">Membrane</keyword>
<evidence type="ECO:0000256" key="2">
    <source>
        <dbReference type="ARBA" id="ARBA00022692"/>
    </source>
</evidence>
<dbReference type="PANTHER" id="PTHR37422:SF17">
    <property type="entry name" value="O-ANTIGEN LIGASE"/>
    <property type="match status" value="1"/>
</dbReference>
<evidence type="ECO:0000256" key="1">
    <source>
        <dbReference type="ARBA" id="ARBA00004141"/>
    </source>
</evidence>
<keyword evidence="8" id="KW-1185">Reference proteome</keyword>
<feature type="transmembrane region" description="Helical" evidence="5">
    <location>
        <begin position="317"/>
        <end position="340"/>
    </location>
</feature>
<reference evidence="7 8" key="1">
    <citation type="journal article" date="2013" name="Genome Announc.">
        <title>Draft Genome Sequence of Winogradskyella psychrotolerans RS-3T, Isolated from the Marine Transect of Kongsfjorden, Ny-Alesund, Svalbard, Arctic Ocean.</title>
        <authorList>
            <person name="Kumar Pinnaka A."/>
            <person name="Ara S."/>
            <person name="Singh A."/>
            <person name="Shivaji S."/>
        </authorList>
    </citation>
    <scope>NUCLEOTIDE SEQUENCE [LARGE SCALE GENOMIC DNA]</scope>
    <source>
        <strain evidence="7 8">RS-3</strain>
    </source>
</reference>
<feature type="transmembrane region" description="Helical" evidence="5">
    <location>
        <begin position="352"/>
        <end position="372"/>
    </location>
</feature>
<dbReference type="AlphaFoldDB" id="S7X0S5"/>
<proteinExistence type="predicted"/>
<feature type="transmembrane region" description="Helical" evidence="5">
    <location>
        <begin position="158"/>
        <end position="180"/>
    </location>
</feature>
<evidence type="ECO:0000256" key="3">
    <source>
        <dbReference type="ARBA" id="ARBA00022989"/>
    </source>
</evidence>
<accession>S7X0S5</accession>
<feature type="domain" description="O-antigen ligase-related" evidence="6">
    <location>
        <begin position="195"/>
        <end position="333"/>
    </location>
</feature>
<organism evidence="7 8">
    <name type="scientific">Winogradskyella psychrotolerans RS-3</name>
    <dbReference type="NCBI Taxonomy" id="641526"/>
    <lineage>
        <taxon>Bacteria</taxon>
        <taxon>Pseudomonadati</taxon>
        <taxon>Bacteroidota</taxon>
        <taxon>Flavobacteriia</taxon>
        <taxon>Flavobacteriales</taxon>
        <taxon>Flavobacteriaceae</taxon>
        <taxon>Winogradskyella</taxon>
    </lineage>
</organism>
<dbReference type="InterPro" id="IPR051533">
    <property type="entry name" value="WaaL-like"/>
</dbReference>
<feature type="transmembrane region" description="Helical" evidence="5">
    <location>
        <begin position="91"/>
        <end position="108"/>
    </location>
</feature>
<dbReference type="eggNOG" id="COG3307">
    <property type="taxonomic scope" value="Bacteria"/>
</dbReference>
<evidence type="ECO:0000256" key="4">
    <source>
        <dbReference type="ARBA" id="ARBA00023136"/>
    </source>
</evidence>